<gene>
    <name evidence="10" type="ORF">CYLTODRAFT_348802</name>
</gene>
<evidence type="ECO:0000313" key="11">
    <source>
        <dbReference type="Proteomes" id="UP000054007"/>
    </source>
</evidence>
<sequence>MAPTRTPKTQRKHNESKTRPNTDKLGHTPGVSKIKASLRQTQRLLAKDTLTPDVRVKTERRLKGLQDELAEAELRNKEKTLSTRYHAVKFFERQKAARKIKKLQKKLDSASSKGKQKYTDELFSARVDLNYILNYPRLKKYISLFPPETSEPKPQPSSSATDTQRDEMRAQIRKRMQDGELTMEPEKEMSERPIQQRAKPSMKKTSDVSVAAQDHVEEDTFFGDDDDEEDGSDGDGDSDSS</sequence>
<dbReference type="PANTHER" id="PTHR33911:SF1">
    <property type="entry name" value="RRNA-PROCESSING PROTEIN EFG1"/>
    <property type="match status" value="1"/>
</dbReference>
<dbReference type="GO" id="GO:0030688">
    <property type="term" value="C:preribosome, small subunit precursor"/>
    <property type="evidence" value="ECO:0007669"/>
    <property type="project" value="TreeGrafter"/>
</dbReference>
<dbReference type="PANTHER" id="PTHR33911">
    <property type="entry name" value="RRNA-PROCESSING PROTEIN EFG1"/>
    <property type="match status" value="1"/>
</dbReference>
<evidence type="ECO:0000256" key="1">
    <source>
        <dbReference type="ARBA" id="ARBA00004604"/>
    </source>
</evidence>
<name>A0A0D7BHW1_9AGAR</name>
<keyword evidence="5" id="KW-0698">rRNA processing</keyword>
<dbReference type="OrthoDB" id="47732at2759"/>
<organism evidence="10 11">
    <name type="scientific">Cylindrobasidium torrendii FP15055 ss-10</name>
    <dbReference type="NCBI Taxonomy" id="1314674"/>
    <lineage>
        <taxon>Eukaryota</taxon>
        <taxon>Fungi</taxon>
        <taxon>Dikarya</taxon>
        <taxon>Basidiomycota</taxon>
        <taxon>Agaricomycotina</taxon>
        <taxon>Agaricomycetes</taxon>
        <taxon>Agaricomycetidae</taxon>
        <taxon>Agaricales</taxon>
        <taxon>Marasmiineae</taxon>
        <taxon>Physalacriaceae</taxon>
        <taxon>Cylindrobasidium</taxon>
    </lineage>
</organism>
<evidence type="ECO:0000256" key="4">
    <source>
        <dbReference type="ARBA" id="ARBA00019827"/>
    </source>
</evidence>
<protein>
    <recommendedName>
        <fullName evidence="3">rRNA-processing protein EFG1</fullName>
    </recommendedName>
    <alternativeName>
        <fullName evidence="4">rRNA-processing protein efg1</fullName>
    </alternativeName>
</protein>
<dbReference type="InterPro" id="IPR050786">
    <property type="entry name" value="EFG1_rRNA-proc"/>
</dbReference>
<feature type="region of interest" description="Disordered" evidence="9">
    <location>
        <begin position="146"/>
        <end position="241"/>
    </location>
</feature>
<evidence type="ECO:0000256" key="6">
    <source>
        <dbReference type="ARBA" id="ARBA00023054"/>
    </source>
</evidence>
<feature type="compositionally biased region" description="Acidic residues" evidence="9">
    <location>
        <begin position="216"/>
        <end position="241"/>
    </location>
</feature>
<dbReference type="InterPro" id="IPR019310">
    <property type="entry name" value="Efg1"/>
</dbReference>
<accession>A0A0D7BHW1</accession>
<keyword evidence="7" id="KW-0539">Nucleus</keyword>
<dbReference type="Pfam" id="PF10153">
    <property type="entry name" value="Efg1"/>
    <property type="match status" value="1"/>
</dbReference>
<evidence type="ECO:0000256" key="8">
    <source>
        <dbReference type="SAM" id="Coils"/>
    </source>
</evidence>
<comment type="similarity">
    <text evidence="2">Belongs to the EFG1 family.</text>
</comment>
<dbReference type="EMBL" id="KN880478">
    <property type="protein sequence ID" value="KIY69795.1"/>
    <property type="molecule type" value="Genomic_DNA"/>
</dbReference>
<dbReference type="GO" id="GO:0000462">
    <property type="term" value="P:maturation of SSU-rRNA from tricistronic rRNA transcript (SSU-rRNA, 5.8S rRNA, LSU-rRNA)"/>
    <property type="evidence" value="ECO:0007669"/>
    <property type="project" value="TreeGrafter"/>
</dbReference>
<evidence type="ECO:0000256" key="5">
    <source>
        <dbReference type="ARBA" id="ARBA00022552"/>
    </source>
</evidence>
<proteinExistence type="inferred from homology"/>
<evidence type="ECO:0000313" key="10">
    <source>
        <dbReference type="EMBL" id="KIY69795.1"/>
    </source>
</evidence>
<evidence type="ECO:0000256" key="2">
    <source>
        <dbReference type="ARBA" id="ARBA00006916"/>
    </source>
</evidence>
<dbReference type="Proteomes" id="UP000054007">
    <property type="component" value="Unassembled WGS sequence"/>
</dbReference>
<dbReference type="AlphaFoldDB" id="A0A0D7BHW1"/>
<dbReference type="STRING" id="1314674.A0A0D7BHW1"/>
<evidence type="ECO:0000256" key="9">
    <source>
        <dbReference type="SAM" id="MobiDB-lite"/>
    </source>
</evidence>
<feature type="region of interest" description="Disordered" evidence="9">
    <location>
        <begin position="1"/>
        <end position="33"/>
    </location>
</feature>
<evidence type="ECO:0000256" key="3">
    <source>
        <dbReference type="ARBA" id="ARBA00018689"/>
    </source>
</evidence>
<keyword evidence="6 8" id="KW-0175">Coiled coil</keyword>
<keyword evidence="11" id="KW-1185">Reference proteome</keyword>
<feature type="coiled-coil region" evidence="8">
    <location>
        <begin position="55"/>
        <end position="113"/>
    </location>
</feature>
<evidence type="ECO:0000256" key="7">
    <source>
        <dbReference type="ARBA" id="ARBA00023242"/>
    </source>
</evidence>
<dbReference type="GO" id="GO:0005730">
    <property type="term" value="C:nucleolus"/>
    <property type="evidence" value="ECO:0007669"/>
    <property type="project" value="UniProtKB-SubCell"/>
</dbReference>
<comment type="subcellular location">
    <subcellularLocation>
        <location evidence="1">Nucleus</location>
        <location evidence="1">Nucleolus</location>
    </subcellularLocation>
</comment>
<feature type="compositionally biased region" description="Basic and acidic residues" evidence="9">
    <location>
        <begin position="163"/>
        <end position="191"/>
    </location>
</feature>
<reference evidence="10 11" key="1">
    <citation type="journal article" date="2015" name="Fungal Genet. Biol.">
        <title>Evolution of novel wood decay mechanisms in Agaricales revealed by the genome sequences of Fistulina hepatica and Cylindrobasidium torrendii.</title>
        <authorList>
            <person name="Floudas D."/>
            <person name="Held B.W."/>
            <person name="Riley R."/>
            <person name="Nagy L.G."/>
            <person name="Koehler G."/>
            <person name="Ransdell A.S."/>
            <person name="Younus H."/>
            <person name="Chow J."/>
            <person name="Chiniquy J."/>
            <person name="Lipzen A."/>
            <person name="Tritt A."/>
            <person name="Sun H."/>
            <person name="Haridas S."/>
            <person name="LaButti K."/>
            <person name="Ohm R.A."/>
            <person name="Kues U."/>
            <person name="Blanchette R.A."/>
            <person name="Grigoriev I.V."/>
            <person name="Minto R.E."/>
            <person name="Hibbett D.S."/>
        </authorList>
    </citation>
    <scope>NUCLEOTIDE SEQUENCE [LARGE SCALE GENOMIC DNA]</scope>
    <source>
        <strain evidence="10 11">FP15055 ss-10</strain>
    </source>
</reference>
<feature type="compositionally biased region" description="Basic and acidic residues" evidence="9">
    <location>
        <begin position="12"/>
        <end position="26"/>
    </location>
</feature>